<dbReference type="InterPro" id="IPR016189">
    <property type="entry name" value="Transl_init_fac_IF2/IF5_N"/>
</dbReference>
<evidence type="ECO:0000259" key="6">
    <source>
        <dbReference type="SMART" id="SM00653"/>
    </source>
</evidence>
<dbReference type="GeneID" id="93647237"/>
<comment type="caution">
    <text evidence="7">The sequence shown here is derived from an EMBL/GenBank/DDBJ whole genome shotgun (WGS) entry which is preliminary data.</text>
</comment>
<accession>A0A177ECS4</accession>
<dbReference type="AlphaFoldDB" id="A0A177ECS4"/>
<dbReference type="InterPro" id="IPR045196">
    <property type="entry name" value="IF2/IF5"/>
</dbReference>
<keyword evidence="5" id="KW-0342">GTP-binding</keyword>
<evidence type="ECO:0000256" key="1">
    <source>
        <dbReference type="ARBA" id="ARBA00010397"/>
    </source>
</evidence>
<dbReference type="GO" id="GO:0071074">
    <property type="term" value="F:eukaryotic initiation factor eIF2 binding"/>
    <property type="evidence" value="ECO:0007669"/>
    <property type="project" value="TreeGrafter"/>
</dbReference>
<evidence type="ECO:0000313" key="8">
    <source>
        <dbReference type="Proteomes" id="UP000185944"/>
    </source>
</evidence>
<keyword evidence="4" id="KW-0648">Protein biosynthesis</keyword>
<evidence type="ECO:0000256" key="5">
    <source>
        <dbReference type="ARBA" id="ARBA00023134"/>
    </source>
</evidence>
<protein>
    <submittedName>
        <fullName evidence="7">Translation initiation factor 5</fullName>
    </submittedName>
</protein>
<dbReference type="Gene3D" id="3.30.30.170">
    <property type="match status" value="1"/>
</dbReference>
<dbReference type="Pfam" id="PF01873">
    <property type="entry name" value="eIF-5_eIF-2B"/>
    <property type="match status" value="1"/>
</dbReference>
<dbReference type="PANTHER" id="PTHR23001:SF7">
    <property type="entry name" value="EUKARYOTIC TRANSLATION INITIATION FACTOR 5"/>
    <property type="match status" value="1"/>
</dbReference>
<name>A0A177ECS4_9MICR</name>
<dbReference type="EMBL" id="LTDL01000040">
    <property type="protein sequence ID" value="OAG29754.1"/>
    <property type="molecule type" value="Genomic_DNA"/>
</dbReference>
<dbReference type="InterPro" id="IPR002735">
    <property type="entry name" value="Transl_init_fac_IF2/IF5_dom"/>
</dbReference>
<dbReference type="FunFam" id="3.30.30.170:FF:000002">
    <property type="entry name" value="Eukaryotic translation initiation factor 5"/>
    <property type="match status" value="1"/>
</dbReference>
<dbReference type="PANTHER" id="PTHR23001">
    <property type="entry name" value="EUKARYOTIC TRANSLATION INITIATION FACTOR"/>
    <property type="match status" value="1"/>
</dbReference>
<dbReference type="GO" id="GO:0005092">
    <property type="term" value="F:GDP-dissociation inhibitor activity"/>
    <property type="evidence" value="ECO:0007669"/>
    <property type="project" value="TreeGrafter"/>
</dbReference>
<dbReference type="VEuPathDB" id="MicrosporidiaDB:NEDG_00887"/>
<dbReference type="OrthoDB" id="10250831at2759"/>
<dbReference type="Proteomes" id="UP000185944">
    <property type="component" value="Unassembled WGS sequence"/>
</dbReference>
<dbReference type="GO" id="GO:0003743">
    <property type="term" value="F:translation initiation factor activity"/>
    <property type="evidence" value="ECO:0007669"/>
    <property type="project" value="UniProtKB-KW"/>
</dbReference>
<dbReference type="RefSeq" id="XP_067544402.1">
    <property type="nucleotide sequence ID" value="XM_067688305.1"/>
</dbReference>
<gene>
    <name evidence="7" type="ORF">NEDG_00887</name>
</gene>
<dbReference type="STRING" id="1805483.A0A177ECS4"/>
<sequence>MKPLNIDRSVTDAFYRYQMPPIALKIEGRGNGIKTVLLNIKEVARSLGRDAKHLTKYLSLELGALSSIDEENSKYVINGAHDTEKVQKYIFKFIDELVLCKGCRNPETLLFCTSSRKLVHQKCIACGFEGAVKSSNKLIKGLLKELPGKESIAEEKNEGFEEFEDFEGNGYAFG</sequence>
<dbReference type="Gene3D" id="2.20.25.350">
    <property type="match status" value="1"/>
</dbReference>
<feature type="domain" description="Translation initiation factor IF2/IF5" evidence="6">
    <location>
        <begin position="14"/>
        <end position="129"/>
    </location>
</feature>
<evidence type="ECO:0000256" key="3">
    <source>
        <dbReference type="ARBA" id="ARBA00022741"/>
    </source>
</evidence>
<keyword evidence="8" id="KW-1185">Reference proteome</keyword>
<keyword evidence="3" id="KW-0547">Nucleotide-binding</keyword>
<keyword evidence="2 7" id="KW-0396">Initiation factor</keyword>
<dbReference type="SMART" id="SM00653">
    <property type="entry name" value="eIF2B_5"/>
    <property type="match status" value="1"/>
</dbReference>
<evidence type="ECO:0000256" key="2">
    <source>
        <dbReference type="ARBA" id="ARBA00022540"/>
    </source>
</evidence>
<organism evidence="7 8">
    <name type="scientific">Nematocida displodere</name>
    <dbReference type="NCBI Taxonomy" id="1805483"/>
    <lineage>
        <taxon>Eukaryota</taxon>
        <taxon>Fungi</taxon>
        <taxon>Fungi incertae sedis</taxon>
        <taxon>Microsporidia</taxon>
        <taxon>Nematocida</taxon>
    </lineage>
</organism>
<dbReference type="GO" id="GO:0001732">
    <property type="term" value="P:formation of cytoplasmic translation initiation complex"/>
    <property type="evidence" value="ECO:0007669"/>
    <property type="project" value="TreeGrafter"/>
</dbReference>
<evidence type="ECO:0000313" key="7">
    <source>
        <dbReference type="EMBL" id="OAG29754.1"/>
    </source>
</evidence>
<reference evidence="7 8" key="1">
    <citation type="submission" date="2016-02" db="EMBL/GenBank/DDBJ databases">
        <title>Discovery of a natural microsporidian pathogen with a broad tissue tropism in Caenorhabditis elegans.</title>
        <authorList>
            <person name="Luallen R.J."/>
            <person name="Reinke A.W."/>
            <person name="Tong L."/>
            <person name="Botts M.R."/>
            <person name="Felix M.-A."/>
            <person name="Troemel E.R."/>
        </authorList>
    </citation>
    <scope>NUCLEOTIDE SEQUENCE [LARGE SCALE GENOMIC DNA]</scope>
    <source>
        <strain evidence="7 8">JUm2807</strain>
    </source>
</reference>
<proteinExistence type="inferred from homology"/>
<dbReference type="GO" id="GO:0005829">
    <property type="term" value="C:cytosol"/>
    <property type="evidence" value="ECO:0007669"/>
    <property type="project" value="TreeGrafter"/>
</dbReference>
<comment type="similarity">
    <text evidence="1">Belongs to the eIF-2-beta/eIF-5 family.</text>
</comment>
<dbReference type="SUPFAM" id="SSF100966">
    <property type="entry name" value="Translation initiation factor 2 beta, aIF2beta, N-terminal domain"/>
    <property type="match status" value="1"/>
</dbReference>
<dbReference type="GO" id="GO:0005525">
    <property type="term" value="F:GTP binding"/>
    <property type="evidence" value="ECO:0007669"/>
    <property type="project" value="UniProtKB-KW"/>
</dbReference>
<evidence type="ECO:0000256" key="4">
    <source>
        <dbReference type="ARBA" id="ARBA00022917"/>
    </source>
</evidence>